<evidence type="ECO:0000313" key="2">
    <source>
        <dbReference type="Proteomes" id="UP000634136"/>
    </source>
</evidence>
<sequence length="91" mass="10218">MNLLTDYAKMKVLDANGCCQFCKPHRIGLEPKAGDCGCAWSLSLYLSLNQLDGSLPAEFGNLRSIQIMKWVSCRTLCPCKLTMKFLSNLWL</sequence>
<comment type="caution">
    <text evidence="1">The sequence shown here is derived from an EMBL/GenBank/DDBJ whole genome shotgun (WGS) entry which is preliminary data.</text>
</comment>
<protein>
    <submittedName>
        <fullName evidence="1">Uncharacterized protein</fullName>
    </submittedName>
</protein>
<proteinExistence type="predicted"/>
<gene>
    <name evidence="1" type="ORF">G2W53_033281</name>
</gene>
<evidence type="ECO:0000313" key="1">
    <source>
        <dbReference type="EMBL" id="KAF7812305.1"/>
    </source>
</evidence>
<dbReference type="EMBL" id="JAAIUW010000010">
    <property type="protein sequence ID" value="KAF7812305.1"/>
    <property type="molecule type" value="Genomic_DNA"/>
</dbReference>
<keyword evidence="2" id="KW-1185">Reference proteome</keyword>
<name>A0A834SXY4_9FABA</name>
<dbReference type="AlphaFoldDB" id="A0A834SXY4"/>
<organism evidence="1 2">
    <name type="scientific">Senna tora</name>
    <dbReference type="NCBI Taxonomy" id="362788"/>
    <lineage>
        <taxon>Eukaryota</taxon>
        <taxon>Viridiplantae</taxon>
        <taxon>Streptophyta</taxon>
        <taxon>Embryophyta</taxon>
        <taxon>Tracheophyta</taxon>
        <taxon>Spermatophyta</taxon>
        <taxon>Magnoliopsida</taxon>
        <taxon>eudicotyledons</taxon>
        <taxon>Gunneridae</taxon>
        <taxon>Pentapetalae</taxon>
        <taxon>rosids</taxon>
        <taxon>fabids</taxon>
        <taxon>Fabales</taxon>
        <taxon>Fabaceae</taxon>
        <taxon>Caesalpinioideae</taxon>
        <taxon>Cassia clade</taxon>
        <taxon>Senna</taxon>
    </lineage>
</organism>
<reference evidence="1" key="1">
    <citation type="submission" date="2020-09" db="EMBL/GenBank/DDBJ databases">
        <title>Genome-Enabled Discovery of Anthraquinone Biosynthesis in Senna tora.</title>
        <authorList>
            <person name="Kang S.-H."/>
            <person name="Pandey R.P."/>
            <person name="Lee C.-M."/>
            <person name="Sim J.-S."/>
            <person name="Jeong J.-T."/>
            <person name="Choi B.-S."/>
            <person name="Jung M."/>
            <person name="Ginzburg D."/>
            <person name="Zhao K."/>
            <person name="Won S.Y."/>
            <person name="Oh T.-J."/>
            <person name="Yu Y."/>
            <person name="Kim N.-H."/>
            <person name="Lee O.R."/>
            <person name="Lee T.-H."/>
            <person name="Bashyal P."/>
            <person name="Kim T.-S."/>
            <person name="Lee W.-H."/>
            <person name="Kawkins C."/>
            <person name="Kim C.-K."/>
            <person name="Kim J.S."/>
            <person name="Ahn B.O."/>
            <person name="Rhee S.Y."/>
            <person name="Sohng J.K."/>
        </authorList>
    </citation>
    <scope>NUCLEOTIDE SEQUENCE</scope>
    <source>
        <tissue evidence="1">Leaf</tissue>
    </source>
</reference>
<dbReference type="Proteomes" id="UP000634136">
    <property type="component" value="Unassembled WGS sequence"/>
</dbReference>
<accession>A0A834SXY4</accession>